<evidence type="ECO:0000313" key="1">
    <source>
        <dbReference type="EMBL" id="ADU23944.1"/>
    </source>
</evidence>
<name>E6UJU8_RUMA7</name>
<protein>
    <submittedName>
        <fullName evidence="1">Uncharacterized protein</fullName>
    </submittedName>
</protein>
<dbReference type="HOGENOM" id="CLU_1757480_0_0_9"/>
<dbReference type="Proteomes" id="UP000006919">
    <property type="component" value="Plasmid pRUMAL01"/>
</dbReference>
<dbReference type="AlphaFoldDB" id="E6UJU8"/>
<reference evidence="2" key="1">
    <citation type="journal article" date="2011" name="J. Bacteriol.">
        <title>Complete genome of the cellulolytic ruminal bacterium Ruminococcus albus 7.</title>
        <authorList>
            <person name="Suen G."/>
            <person name="Stevenson D.M."/>
            <person name="Bruce D.C."/>
            <person name="Chertkov O."/>
            <person name="Copeland A."/>
            <person name="Cheng J.F."/>
            <person name="Detter C."/>
            <person name="Detter J.C."/>
            <person name="Goodwin L.A."/>
            <person name="Han C.S."/>
            <person name="Hauser L.J."/>
            <person name="Ivanova N.N."/>
            <person name="Kyrpides N.C."/>
            <person name="Land M.L."/>
            <person name="Lapidus A."/>
            <person name="Lucas S."/>
            <person name="Ovchinnikova G."/>
            <person name="Pitluck S."/>
            <person name="Tapia R."/>
            <person name="Woyke T."/>
            <person name="Boyum J."/>
            <person name="Mead D."/>
            <person name="Weimer P.J."/>
        </authorList>
    </citation>
    <scope>NUCLEOTIDE SEQUENCE [LARGE SCALE GENOMIC DNA]</scope>
    <source>
        <strain evidence="2">ATCC 27210 / DSM 20455 / JCM 14654 / NCDO 2250 / 7</strain>
        <plasmid evidence="2">pRUMAL01</plasmid>
    </source>
</reference>
<evidence type="ECO:0000313" key="2">
    <source>
        <dbReference type="Proteomes" id="UP000006919"/>
    </source>
</evidence>
<keyword evidence="1" id="KW-0614">Plasmid</keyword>
<dbReference type="eggNOG" id="ENOG502ZEQP">
    <property type="taxonomic scope" value="Bacteria"/>
</dbReference>
<dbReference type="KEGG" id="ral:Rumal_3497"/>
<gene>
    <name evidence="1" type="ordered locus">Rumal_3497</name>
</gene>
<dbReference type="RefSeq" id="WP_013483494.1">
    <property type="nucleotide sequence ID" value="NC_014824.1"/>
</dbReference>
<organism evidence="1 2">
    <name type="scientific">Ruminococcus albus (strain ATCC 27210 / DSM 20455 / JCM 14654 / NCDO 2250 / 7)</name>
    <dbReference type="NCBI Taxonomy" id="697329"/>
    <lineage>
        <taxon>Bacteria</taxon>
        <taxon>Bacillati</taxon>
        <taxon>Bacillota</taxon>
        <taxon>Clostridia</taxon>
        <taxon>Eubacteriales</taxon>
        <taxon>Oscillospiraceae</taxon>
        <taxon>Ruminococcus</taxon>
    </lineage>
</organism>
<accession>E6UJU8</accession>
<proteinExistence type="predicted"/>
<sequence>MPFLLDESNEMYNSDNYYFYSKHRSKVNKVASVWLIDLKEEFSLCEDAIKKRYLQDDFKSDNKRFAYNLKRTSNKLAILGESNSNAKHYGLIIAKFNNDIEKRIWHGYPADYIANQQDKPNDSILKEMIKKNLITPREMNKIKRGLKI</sequence>
<geneLocation type="plasmid" evidence="1 2">
    <name>pRUMAL01</name>
</geneLocation>
<dbReference type="EMBL" id="CP002404">
    <property type="protein sequence ID" value="ADU23944.1"/>
    <property type="molecule type" value="Genomic_DNA"/>
</dbReference>